<dbReference type="EMBL" id="HM144387">
    <property type="protein sequence ID" value="ADH03337.1"/>
    <property type="molecule type" value="Genomic_DNA"/>
</dbReference>
<dbReference type="KEGG" id="vg:11536847"/>
<keyword evidence="2" id="KW-1185">Reference proteome</keyword>
<dbReference type="Proteomes" id="UP000005445">
    <property type="component" value="Segment"/>
</dbReference>
<proteinExistence type="predicted"/>
<evidence type="ECO:0000313" key="2">
    <source>
        <dbReference type="Proteomes" id="UP000005445"/>
    </source>
</evidence>
<dbReference type="GeneID" id="11536847"/>
<accession>G9B1U2</accession>
<evidence type="ECO:0000313" key="1">
    <source>
        <dbReference type="EMBL" id="ADH03337.1"/>
    </source>
</evidence>
<reference evidence="1 2" key="1">
    <citation type="submission" date="2013-01" db="EMBL/GenBank/DDBJ databases">
        <title>Large myovirus of Bacillus.</title>
        <authorList>
            <person name="Klumpp J."/>
            <person name="Beyer W."/>
            <person name="Loessner M.J."/>
        </authorList>
    </citation>
    <scope>NUCLEOTIDE SEQUENCE [LARGE SCALE GENOMIC DNA]</scope>
</reference>
<dbReference type="RefSeq" id="YP_004957206.1">
    <property type="nucleotide sequence ID" value="NC_016563.1"/>
</dbReference>
<dbReference type="OrthoDB" id="13005at10239"/>
<name>G9B1U2_9CAUD</name>
<organism evidence="1 2">
    <name type="scientific">Bacillus phage W.Ph</name>
    <dbReference type="NCBI Taxonomy" id="764595"/>
    <lineage>
        <taxon>Viruses</taxon>
        <taxon>Duplodnaviria</taxon>
        <taxon>Heunggongvirae</taxon>
        <taxon>Uroviricota</taxon>
        <taxon>Caudoviricetes</taxon>
        <taxon>Herelleviridae</taxon>
        <taxon>Bastillevirinae</taxon>
        <taxon>Wphvirus</taxon>
        <taxon>Wphvirus WPh</taxon>
    </lineage>
</organism>
<protein>
    <submittedName>
        <fullName evidence="1">Gp191</fullName>
    </submittedName>
</protein>
<sequence>MVKRLIDKEISIVNAMFLGEDNEKVSFTLTEQENNTLYCSLMLYNKATLNNIFQASRNYSVTHKELEKIAASLGSLSTVELNRTWAAVENDENPHQEKGWVTDINTPRDGGYKMYSVLSNAYTFFTGKDVKYHDEY</sequence>